<proteinExistence type="predicted"/>
<reference evidence="4 5" key="1">
    <citation type="journal article" date="2014" name="Int. J. Syst. Evol. Microbiol.">
        <title>Complete genome sequence of Corynebacterium casei LMG S-19264T (=DSM 44701T), isolated from a smear-ripened cheese.</title>
        <authorList>
            <consortium name="US DOE Joint Genome Institute (JGI-PGF)"/>
            <person name="Walter F."/>
            <person name="Albersmeier A."/>
            <person name="Kalinowski J."/>
            <person name="Ruckert C."/>
        </authorList>
    </citation>
    <scope>NUCLEOTIDE SEQUENCE [LARGE SCALE GENOMIC DNA]</scope>
    <source>
        <strain evidence="4 5">CGMCC 1.7286</strain>
    </source>
</reference>
<evidence type="ECO:0000259" key="3">
    <source>
        <dbReference type="Pfam" id="PF00884"/>
    </source>
</evidence>
<dbReference type="PANTHER" id="PTHR45953">
    <property type="entry name" value="IDURONATE 2-SULFATASE"/>
    <property type="match status" value="1"/>
</dbReference>
<keyword evidence="1" id="KW-0479">Metal-binding</keyword>
<dbReference type="SUPFAM" id="SSF53649">
    <property type="entry name" value="Alkaline phosphatase-like"/>
    <property type="match status" value="1"/>
</dbReference>
<gene>
    <name evidence="4" type="ORF">GCM10011348_33780</name>
</gene>
<comment type="caution">
    <text evidence="4">The sequence shown here is derived from an EMBL/GenBank/DDBJ whole genome shotgun (WGS) entry which is preliminary data.</text>
</comment>
<dbReference type="Gene3D" id="3.40.720.10">
    <property type="entry name" value="Alkaline Phosphatase, subunit A"/>
    <property type="match status" value="1"/>
</dbReference>
<dbReference type="GO" id="GO:0046872">
    <property type="term" value="F:metal ion binding"/>
    <property type="evidence" value="ECO:0007669"/>
    <property type="project" value="UniProtKB-KW"/>
</dbReference>
<dbReference type="EMBL" id="BMLT01000009">
    <property type="protein sequence ID" value="GGO85381.1"/>
    <property type="molecule type" value="Genomic_DNA"/>
</dbReference>
<sequence>MKNTDRGSEHLSKPERRIRNVLYIMSDQLRADHLSCYGHPRLETPNIDWLASRGVLFDRAYVTSGVCGPSRMSSYTGRYMSSHGATWNHVPLSVSELTMGDYLCGSGLKAALVGKTHVKPDLSGLDRLKMENDDSYTRLIKGGFSEVDRYDGHAPPGAESGYGGYLRAHGYAGDDPWNDYVVSGERPDGEVVSGWSMRNAKYPARVAEAHSETAYTTDQAIHYIQQQGDAPWVLHLSYIKPHWPFIAPAPYHDMYGIEDCTPLIRADHERDNPHPVVAAYQQHRESLAFARDEVVETVRPVYMGLIKQLDDHLGRLWEELKRLGRLDDTLIIFTSDHGDYMGDHWLGEKELFFEQSVRVPYIVYDPSGEADATRGTVEKRFTECVDTLPTILDALGIGGYDHRIEGKSVLPLVRNGDAGDWRTFAVSELDYAYRGARHTLARKPDECRGWMIRTERWKYIEWSGLPCQLYDLENDPNEFHDLGSSPEHAGVQDEMKAHLFEWLKSLKSRTTVSYQQVEDKTDNDSKFGVHIGIW</sequence>
<name>A0A917ZK72_9GAMM</name>
<evidence type="ECO:0000256" key="1">
    <source>
        <dbReference type="ARBA" id="ARBA00022723"/>
    </source>
</evidence>
<dbReference type="InterPro" id="IPR000917">
    <property type="entry name" value="Sulfatase_N"/>
</dbReference>
<dbReference type="GO" id="GO:0005737">
    <property type="term" value="C:cytoplasm"/>
    <property type="evidence" value="ECO:0007669"/>
    <property type="project" value="TreeGrafter"/>
</dbReference>
<dbReference type="AlphaFoldDB" id="A0A917ZK72"/>
<dbReference type="InterPro" id="IPR017850">
    <property type="entry name" value="Alkaline_phosphatase_core_sf"/>
</dbReference>
<evidence type="ECO:0000256" key="2">
    <source>
        <dbReference type="ARBA" id="ARBA00022801"/>
    </source>
</evidence>
<keyword evidence="5" id="KW-1185">Reference proteome</keyword>
<organism evidence="4 5">
    <name type="scientific">Marinobacterium nitratireducens</name>
    <dbReference type="NCBI Taxonomy" id="518897"/>
    <lineage>
        <taxon>Bacteria</taxon>
        <taxon>Pseudomonadati</taxon>
        <taxon>Pseudomonadota</taxon>
        <taxon>Gammaproteobacteria</taxon>
        <taxon>Oceanospirillales</taxon>
        <taxon>Oceanospirillaceae</taxon>
        <taxon>Marinobacterium</taxon>
    </lineage>
</organism>
<evidence type="ECO:0000313" key="4">
    <source>
        <dbReference type="EMBL" id="GGO85381.1"/>
    </source>
</evidence>
<dbReference type="PANTHER" id="PTHR45953:SF1">
    <property type="entry name" value="IDURONATE 2-SULFATASE"/>
    <property type="match status" value="1"/>
</dbReference>
<feature type="domain" description="Sulfatase N-terminal" evidence="3">
    <location>
        <begin position="19"/>
        <end position="397"/>
    </location>
</feature>
<evidence type="ECO:0000313" key="5">
    <source>
        <dbReference type="Proteomes" id="UP000599578"/>
    </source>
</evidence>
<accession>A0A917ZK72</accession>
<dbReference type="GO" id="GO:0008484">
    <property type="term" value="F:sulfuric ester hydrolase activity"/>
    <property type="evidence" value="ECO:0007669"/>
    <property type="project" value="TreeGrafter"/>
</dbReference>
<keyword evidence="2" id="KW-0378">Hydrolase</keyword>
<dbReference type="Proteomes" id="UP000599578">
    <property type="component" value="Unassembled WGS sequence"/>
</dbReference>
<protein>
    <submittedName>
        <fullName evidence="4">Sulfatase</fullName>
    </submittedName>
</protein>
<dbReference type="Pfam" id="PF00884">
    <property type="entry name" value="Sulfatase"/>
    <property type="match status" value="1"/>
</dbReference>
<dbReference type="RefSeq" id="WP_188861787.1">
    <property type="nucleotide sequence ID" value="NZ_BMLT01000009.1"/>
</dbReference>